<evidence type="ECO:0000313" key="2">
    <source>
        <dbReference type="Proteomes" id="UP000249016"/>
    </source>
</evidence>
<protein>
    <submittedName>
        <fullName evidence="1">Uncharacterized protein</fullName>
    </submittedName>
</protein>
<sequence length="88" mass="9722">MRTVGVSTIENLQARYIGDGTFVVPDTMAGSIRVNACDVDTAWEISKDERTWNYIISGNVKKRCLGTHPELELPAPGGPIQITYIKKN</sequence>
<dbReference type="EMBL" id="QLII01000001">
    <property type="protein sequence ID" value="RAI74584.1"/>
    <property type="molecule type" value="Genomic_DNA"/>
</dbReference>
<keyword evidence="2" id="KW-1185">Reference proteome</keyword>
<dbReference type="Proteomes" id="UP000249016">
    <property type="component" value="Unassembled WGS sequence"/>
</dbReference>
<reference evidence="1 2" key="1">
    <citation type="submission" date="2018-06" db="EMBL/GenBank/DDBJ databases">
        <title>Spirosoma sp. HMF3257 Genome sequencing and assembly.</title>
        <authorList>
            <person name="Kang H."/>
            <person name="Cha I."/>
            <person name="Kim H."/>
            <person name="Kang J."/>
            <person name="Joh K."/>
        </authorList>
    </citation>
    <scope>NUCLEOTIDE SEQUENCE [LARGE SCALE GENOMIC DNA]</scope>
    <source>
        <strain evidence="1 2">HMF3257</strain>
    </source>
</reference>
<organism evidence="1 2">
    <name type="scientific">Spirosoma telluris</name>
    <dbReference type="NCBI Taxonomy" id="2183553"/>
    <lineage>
        <taxon>Bacteria</taxon>
        <taxon>Pseudomonadati</taxon>
        <taxon>Bacteroidota</taxon>
        <taxon>Cytophagia</taxon>
        <taxon>Cytophagales</taxon>
        <taxon>Cytophagaceae</taxon>
        <taxon>Spirosoma</taxon>
    </lineage>
</organism>
<evidence type="ECO:0000313" key="1">
    <source>
        <dbReference type="EMBL" id="RAI74584.1"/>
    </source>
</evidence>
<comment type="caution">
    <text evidence="1">The sequence shown here is derived from an EMBL/GenBank/DDBJ whole genome shotgun (WGS) entry which is preliminary data.</text>
</comment>
<proteinExistence type="predicted"/>
<accession>A0A327NKY5</accession>
<name>A0A327NKY5_9BACT</name>
<gene>
    <name evidence="1" type="ORF">HMF3257_10425</name>
</gene>
<dbReference type="AlphaFoldDB" id="A0A327NKY5"/>